<keyword evidence="9" id="KW-0133">Cell shape</keyword>
<comment type="caution">
    <text evidence="12">The sequence shown here is derived from an EMBL/GenBank/DDBJ whole genome shotgun (WGS) entry which is preliminary data.</text>
</comment>
<dbReference type="Pfam" id="PF21799">
    <property type="entry name" value="MurD-like_N"/>
    <property type="match status" value="1"/>
</dbReference>
<dbReference type="HAMAP" id="MF_00639">
    <property type="entry name" value="MurD"/>
    <property type="match status" value="1"/>
</dbReference>
<keyword evidence="8 9" id="KW-0131">Cell cycle</keyword>
<name>A0A7W6WLB9_9PROT</name>
<dbReference type="GO" id="GO:0005737">
    <property type="term" value="C:cytoplasm"/>
    <property type="evidence" value="ECO:0007669"/>
    <property type="project" value="UniProtKB-SubCell"/>
</dbReference>
<reference evidence="12 13" key="1">
    <citation type="submission" date="2020-08" db="EMBL/GenBank/DDBJ databases">
        <title>Genome sequencing of Purple Non-Sulfur Bacteria from various extreme environments.</title>
        <authorList>
            <person name="Mayer M."/>
        </authorList>
    </citation>
    <scope>NUCLEOTIDE SEQUENCE [LARGE SCALE GENOMIC DNA]</scope>
    <source>
        <strain evidence="12 13">JA135</strain>
    </source>
</reference>
<feature type="region of interest" description="Disordered" evidence="10">
    <location>
        <begin position="464"/>
        <end position="489"/>
    </location>
</feature>
<proteinExistence type="inferred from homology"/>
<evidence type="ECO:0000256" key="4">
    <source>
        <dbReference type="ARBA" id="ARBA00022598"/>
    </source>
</evidence>
<evidence type="ECO:0000256" key="6">
    <source>
        <dbReference type="ARBA" id="ARBA00022741"/>
    </source>
</evidence>
<dbReference type="InterPro" id="IPR005762">
    <property type="entry name" value="MurD"/>
</dbReference>
<keyword evidence="4 9" id="KW-0436">Ligase</keyword>
<dbReference type="GO" id="GO:0008764">
    <property type="term" value="F:UDP-N-acetylmuramoylalanine-D-glutamate ligase activity"/>
    <property type="evidence" value="ECO:0007669"/>
    <property type="project" value="UniProtKB-UniRule"/>
</dbReference>
<organism evidence="12 13">
    <name type="scientific">Roseospira goensis</name>
    <dbReference type="NCBI Taxonomy" id="391922"/>
    <lineage>
        <taxon>Bacteria</taxon>
        <taxon>Pseudomonadati</taxon>
        <taxon>Pseudomonadota</taxon>
        <taxon>Alphaproteobacteria</taxon>
        <taxon>Rhodospirillales</taxon>
        <taxon>Rhodospirillaceae</taxon>
        <taxon>Roseospira</taxon>
    </lineage>
</organism>
<evidence type="ECO:0000313" key="12">
    <source>
        <dbReference type="EMBL" id="MBB4286649.1"/>
    </source>
</evidence>
<dbReference type="PANTHER" id="PTHR43692">
    <property type="entry name" value="UDP-N-ACETYLMURAMOYLALANINE--D-GLUTAMATE LIGASE"/>
    <property type="match status" value="1"/>
</dbReference>
<dbReference type="Proteomes" id="UP000555728">
    <property type="component" value="Unassembled WGS sequence"/>
</dbReference>
<dbReference type="Gene3D" id="3.40.50.720">
    <property type="entry name" value="NAD(P)-binding Rossmann-like Domain"/>
    <property type="match status" value="1"/>
</dbReference>
<dbReference type="UniPathway" id="UPA00219"/>
<dbReference type="EMBL" id="JACIGI010000019">
    <property type="protein sequence ID" value="MBB4286649.1"/>
    <property type="molecule type" value="Genomic_DNA"/>
</dbReference>
<keyword evidence="9" id="KW-0573">Peptidoglycan synthesis</keyword>
<dbReference type="NCBIfam" id="TIGR01087">
    <property type="entry name" value="murD"/>
    <property type="match status" value="1"/>
</dbReference>
<dbReference type="AlphaFoldDB" id="A0A7W6WLB9"/>
<dbReference type="InterPro" id="IPR036615">
    <property type="entry name" value="Mur_ligase_C_dom_sf"/>
</dbReference>
<protein>
    <recommendedName>
        <fullName evidence="9">UDP-N-acetylmuramoylalanine--D-glutamate ligase</fullName>
        <ecNumber evidence="9">6.3.2.9</ecNumber>
    </recommendedName>
    <alternativeName>
        <fullName evidence="9">D-glutamic acid-adding enzyme</fullName>
    </alternativeName>
    <alternativeName>
        <fullName evidence="9">UDP-N-acetylmuramoyl-L-alanyl-D-glutamate synthetase</fullName>
    </alternativeName>
</protein>
<dbReference type="EC" id="6.3.2.9" evidence="9"/>
<comment type="pathway">
    <text evidence="2 9">Cell wall biogenesis; peptidoglycan biosynthesis.</text>
</comment>
<feature type="binding site" evidence="9">
    <location>
        <begin position="117"/>
        <end position="123"/>
    </location>
    <ligand>
        <name>ATP</name>
        <dbReference type="ChEBI" id="CHEBI:30616"/>
    </ligand>
</feature>
<dbReference type="RefSeq" id="WP_184435691.1">
    <property type="nucleotide sequence ID" value="NZ_JACIGI010000019.1"/>
</dbReference>
<dbReference type="Gene3D" id="3.40.1190.10">
    <property type="entry name" value="Mur-like, catalytic domain"/>
    <property type="match status" value="1"/>
</dbReference>
<dbReference type="Gene3D" id="3.90.190.20">
    <property type="entry name" value="Mur ligase, C-terminal domain"/>
    <property type="match status" value="1"/>
</dbReference>
<sequence>MIPVYAYALEPVAVMGLGRSGLAAARALLAAGARVMAWDDDPARRAAAAAEDMPVVDLTTADLTGVRAVVWSPGIAHTHPAPHPVAERARAAGAALVSDVELLLGAQPAAFVVGVTGTNGKSTTTSLIGHILHHAGQAAQVGGNLGTPALALDPVGPFGTYVLELSSYQLDLTPSLVCDVAVLLNVSPDHLERHGGMEGYIAAKRRILQGVLPPRKVCIGLDDTICRNIHAELTRTDSRDLIPFSAARAVPRGVSTKDGVLVDDIDGKGARVADLTGLRALPGEHNWQNIAAAYAACRARGVPPATIAAALKTFPGLPHRHEIVATVDGVLFVNDSKATNAEAAEKAILCHDDIYWIAGGQAKEGGIDALEPHLDRIVHAYLIGAAAEAFAAVLDRNEVPYSLCGTLEAAVDLAFQHACEDDEENPVVLLSPACASFDQFANFEARGDAFKALVADLAAEIEDTVSDDADGGADAPTVEPMTDEDETDR</sequence>
<keyword evidence="6 9" id="KW-0547">Nucleotide-binding</keyword>
<comment type="subcellular location">
    <subcellularLocation>
        <location evidence="1 9">Cytoplasm</location>
    </subcellularLocation>
</comment>
<evidence type="ECO:0000256" key="5">
    <source>
        <dbReference type="ARBA" id="ARBA00022618"/>
    </source>
</evidence>
<comment type="function">
    <text evidence="9">Cell wall formation. Catalyzes the addition of glutamate to the nucleotide precursor UDP-N-acetylmuramoyl-L-alanine (UMA).</text>
</comment>
<dbReference type="InterPro" id="IPR013221">
    <property type="entry name" value="Mur_ligase_cen"/>
</dbReference>
<evidence type="ECO:0000256" key="1">
    <source>
        <dbReference type="ARBA" id="ARBA00004496"/>
    </source>
</evidence>
<accession>A0A7W6WLB9</accession>
<evidence type="ECO:0000256" key="9">
    <source>
        <dbReference type="HAMAP-Rule" id="MF_00639"/>
    </source>
</evidence>
<keyword evidence="13" id="KW-1185">Reference proteome</keyword>
<evidence type="ECO:0000313" key="13">
    <source>
        <dbReference type="Proteomes" id="UP000555728"/>
    </source>
</evidence>
<keyword evidence="3 9" id="KW-0963">Cytoplasm</keyword>
<dbReference type="SUPFAM" id="SSF53623">
    <property type="entry name" value="MurD-like peptide ligases, catalytic domain"/>
    <property type="match status" value="1"/>
</dbReference>
<dbReference type="GO" id="GO:0071555">
    <property type="term" value="P:cell wall organization"/>
    <property type="evidence" value="ECO:0007669"/>
    <property type="project" value="UniProtKB-KW"/>
</dbReference>
<dbReference type="SUPFAM" id="SSF51984">
    <property type="entry name" value="MurCD N-terminal domain"/>
    <property type="match status" value="1"/>
</dbReference>
<keyword evidence="9" id="KW-0961">Cell wall biogenesis/degradation</keyword>
<dbReference type="GO" id="GO:0051301">
    <property type="term" value="P:cell division"/>
    <property type="evidence" value="ECO:0007669"/>
    <property type="project" value="UniProtKB-KW"/>
</dbReference>
<dbReference type="PROSITE" id="PS01011">
    <property type="entry name" value="FOLYLPOLYGLU_SYNT_1"/>
    <property type="match status" value="1"/>
</dbReference>
<evidence type="ECO:0000256" key="3">
    <source>
        <dbReference type="ARBA" id="ARBA00022490"/>
    </source>
</evidence>
<dbReference type="GO" id="GO:0008360">
    <property type="term" value="P:regulation of cell shape"/>
    <property type="evidence" value="ECO:0007669"/>
    <property type="project" value="UniProtKB-KW"/>
</dbReference>
<evidence type="ECO:0000256" key="8">
    <source>
        <dbReference type="ARBA" id="ARBA00023306"/>
    </source>
</evidence>
<dbReference type="GO" id="GO:0009252">
    <property type="term" value="P:peptidoglycan biosynthetic process"/>
    <property type="evidence" value="ECO:0007669"/>
    <property type="project" value="UniProtKB-UniRule"/>
</dbReference>
<keyword evidence="7 9" id="KW-0067">ATP-binding</keyword>
<dbReference type="GO" id="GO:0005524">
    <property type="term" value="F:ATP binding"/>
    <property type="evidence" value="ECO:0007669"/>
    <property type="project" value="UniProtKB-UniRule"/>
</dbReference>
<gene>
    <name evidence="9" type="primary">murD</name>
    <name evidence="12" type="ORF">GGD88_002384</name>
</gene>
<dbReference type="PANTHER" id="PTHR43692:SF1">
    <property type="entry name" value="UDP-N-ACETYLMURAMOYLALANINE--D-GLUTAMATE LIGASE"/>
    <property type="match status" value="1"/>
</dbReference>
<dbReference type="Pfam" id="PF08245">
    <property type="entry name" value="Mur_ligase_M"/>
    <property type="match status" value="1"/>
</dbReference>
<dbReference type="InterPro" id="IPR018109">
    <property type="entry name" value="Folylpolyglutamate_synth_CS"/>
</dbReference>
<dbReference type="InterPro" id="IPR036565">
    <property type="entry name" value="Mur-like_cat_sf"/>
</dbReference>
<dbReference type="GO" id="GO:0004326">
    <property type="term" value="F:tetrahydrofolylpolyglutamate synthase activity"/>
    <property type="evidence" value="ECO:0007669"/>
    <property type="project" value="InterPro"/>
</dbReference>
<keyword evidence="5 9" id="KW-0132">Cell division</keyword>
<evidence type="ECO:0000259" key="11">
    <source>
        <dbReference type="Pfam" id="PF08245"/>
    </source>
</evidence>
<feature type="domain" description="Mur ligase central" evidence="11">
    <location>
        <begin position="115"/>
        <end position="297"/>
    </location>
</feature>
<evidence type="ECO:0000256" key="7">
    <source>
        <dbReference type="ARBA" id="ARBA00022840"/>
    </source>
</evidence>
<dbReference type="SUPFAM" id="SSF53244">
    <property type="entry name" value="MurD-like peptide ligases, peptide-binding domain"/>
    <property type="match status" value="1"/>
</dbReference>
<comment type="catalytic activity">
    <reaction evidence="9">
        <text>UDP-N-acetyl-alpha-D-muramoyl-L-alanine + D-glutamate + ATP = UDP-N-acetyl-alpha-D-muramoyl-L-alanyl-D-glutamate + ADP + phosphate + H(+)</text>
        <dbReference type="Rhea" id="RHEA:16429"/>
        <dbReference type="ChEBI" id="CHEBI:15378"/>
        <dbReference type="ChEBI" id="CHEBI:29986"/>
        <dbReference type="ChEBI" id="CHEBI:30616"/>
        <dbReference type="ChEBI" id="CHEBI:43474"/>
        <dbReference type="ChEBI" id="CHEBI:83898"/>
        <dbReference type="ChEBI" id="CHEBI:83900"/>
        <dbReference type="ChEBI" id="CHEBI:456216"/>
        <dbReference type="EC" id="6.3.2.9"/>
    </reaction>
</comment>
<evidence type="ECO:0000256" key="2">
    <source>
        <dbReference type="ARBA" id="ARBA00004752"/>
    </source>
</evidence>
<evidence type="ECO:0000256" key="10">
    <source>
        <dbReference type="SAM" id="MobiDB-lite"/>
    </source>
</evidence>
<comment type="similarity">
    <text evidence="9">Belongs to the MurCDEF family.</text>
</comment>